<keyword evidence="1" id="KW-0862">Zinc</keyword>
<comment type="caution">
    <text evidence="4">The sequence shown here is derived from an EMBL/GenBank/DDBJ whole genome shotgun (WGS) entry which is preliminary data.</text>
</comment>
<feature type="compositionally biased region" description="Basic and acidic residues" evidence="3">
    <location>
        <begin position="735"/>
        <end position="748"/>
    </location>
</feature>
<feature type="region of interest" description="Disordered" evidence="3">
    <location>
        <begin position="1467"/>
        <end position="1489"/>
    </location>
</feature>
<evidence type="ECO:0000313" key="5">
    <source>
        <dbReference type="Proteomes" id="UP000483672"/>
    </source>
</evidence>
<evidence type="ECO:0000256" key="1">
    <source>
        <dbReference type="PROSITE-ProRule" id="PRU00723"/>
    </source>
</evidence>
<keyword evidence="1" id="KW-0863">Zinc-finger</keyword>
<feature type="region of interest" description="Disordered" evidence="3">
    <location>
        <begin position="956"/>
        <end position="1006"/>
    </location>
</feature>
<feature type="region of interest" description="Disordered" evidence="3">
    <location>
        <begin position="1069"/>
        <end position="1097"/>
    </location>
</feature>
<gene>
    <name evidence="4" type="ORF">TWF191_002741</name>
</gene>
<feature type="zinc finger region" description="C3H1-type" evidence="1">
    <location>
        <begin position="10"/>
        <end position="37"/>
    </location>
</feature>
<evidence type="ECO:0000256" key="3">
    <source>
        <dbReference type="SAM" id="MobiDB-lite"/>
    </source>
</evidence>
<feature type="region of interest" description="Disordered" evidence="3">
    <location>
        <begin position="722"/>
        <end position="748"/>
    </location>
</feature>
<dbReference type="Proteomes" id="UP000483672">
    <property type="component" value="Unassembled WGS sequence"/>
</dbReference>
<dbReference type="EMBL" id="WIPF01000016">
    <property type="protein sequence ID" value="KAF3228236.1"/>
    <property type="molecule type" value="Genomic_DNA"/>
</dbReference>
<dbReference type="GO" id="GO:0008270">
    <property type="term" value="F:zinc ion binding"/>
    <property type="evidence" value="ECO:0007669"/>
    <property type="project" value="UniProtKB-KW"/>
</dbReference>
<accession>A0A6G1MCY4</accession>
<feature type="compositionally biased region" description="Polar residues" evidence="3">
    <location>
        <begin position="1085"/>
        <end position="1094"/>
    </location>
</feature>
<name>A0A6G1MCY4_ORBOL</name>
<dbReference type="InterPro" id="IPR000571">
    <property type="entry name" value="Znf_CCCH"/>
</dbReference>
<feature type="region of interest" description="Disordered" evidence="3">
    <location>
        <begin position="291"/>
        <end position="320"/>
    </location>
</feature>
<feature type="coiled-coil region" evidence="2">
    <location>
        <begin position="695"/>
        <end position="722"/>
    </location>
</feature>
<reference evidence="4 5" key="1">
    <citation type="submission" date="2019-06" db="EMBL/GenBank/DDBJ databases">
        <authorList>
            <person name="Palmer J.M."/>
        </authorList>
    </citation>
    <scope>NUCLEOTIDE SEQUENCE [LARGE SCALE GENOMIC DNA]</scope>
    <source>
        <strain evidence="4 5">TWF191</strain>
    </source>
</reference>
<proteinExistence type="predicted"/>
<sequence>MLPPQVIRGPVPRGVCWAWRKGFCARGPDCIYRHEETPHTRSDNRICRWEYATKCHSRGSCGQKHLQLTVSGVTARLDYFRSFGRGGKDLTQRDLAELLRVAMGLFVDGDQELRFLVVSTLSSGWHLEQMKLCLHPSFLFQPYPPQISWQDHVVPLLRIMSDPVNTIHEPSMESLRNLYRVALDPRRHAFWHRVMKFIEDSLRLYPFRVASQITGVITIMLLAIKFDEQNLKNSIVRESVPLLVRNLEALQDIYQHGYLAPVLSEALNTLKLTVAGRLPIVEAMVTVTNQIRRGDRPRGSRGPAPDGPEIAGTFGKQKSSKLPVEPLEQRLLALATDNLMAGYLRGLSGHTVNGGLIAGMGFVDNDDIDNQQTGTEDLEEELEKIPYSHGHHGDIDIRPNPGGIFSIGTRKNVAKPMIFTNDAGNALFQRWKERAADPAKLNFDWGKHANTNSMKDFLQLTLTLFVSASPGTRLQFISGCLLKDEYLGKLWECLNVKLPTDGINHPSPKYSDHVSTIIYIMSHPDVVGRREFNAVRKELSGMFVSIPNYLYGILEYMKLHSRSKAKNTEMIEACVKGIVIILEGVFKLTDPRNIPMEFRYEAKEFVKFAISVENTIPWANRTDSLTTEAVQSFMRADEKLFPDSNPPKICGDRQKDQARERALIARGTKMGDIPTNEMDEKVNDRIKSGHIVIPVDSYLDEKKEAVKEVSRQERRLNSCRKDHEEGWNDGTPIIHRTEHDPQDKEVPAEEAKEEFEKEAQPMNDTEALQYLQKIEWGPEKEKVLEAESTALLHDRAPLGERDFAAVDRTDNVNTFDVFSAYNWYCIGFKDFTRLSAVWEAYRYPSHLIVLTSLFTKPLHLLGPSIPSPTIISQYFGSHNYPIFRTIVETTHSSESKTGSPTIHNPSLASDSATIPSSDDGAFGYSDIVATNVGASEKLPSFSGIWGLKASKQKKRRSAMDEEPFRNDGGSVFDGHQTTGVKTCSRFPKQGPNRGPGGDKCSGDSVSLGSPPNCGSVLTYMSQRGTSVPLDESVLQRLYEFQTAVQIIPQEAESQDLERGGYAEKAASLRNNAHTHRTDPWEEAGTESQPRSNESVGIESGGEYVSVSEPLASHTNGVRFGPRPRDKATADYYRAIHGTGYPKFHLDDSNKTSKLAIINPSPRMQAGADDQETDRKYLGCRFDMQVPDAHHRSLSARVHQASSEADHVHSAKDHLAENGSQVQGLDVEQMMSPPAEAGHTADRQRRIGRELAENQLAAAENRELQPTLVDIKEPKIGRATAPPVGTTPKQEISQGRNINGSTILNSDYNRVSLPPRPLATSNKDQIFWPNPQLEAAEAERGRPIARLTSRHDQGFLPRRLSEIRNPNELKEYLPCGHTRGLNRSESYCNERVSKKTPYCGHEANVECSNPMRRWQCKIVCGASLPCSHYCRRECFQCLYEIKIDNTPVWNHSPCQTCMKIHTAEEKRRNLEGKRKQTNASNVADRAQALE</sequence>
<organism evidence="4 5">
    <name type="scientific">Orbilia oligospora</name>
    <name type="common">Nematode-trapping fungus</name>
    <name type="synonym">Arthrobotrys oligospora</name>
    <dbReference type="NCBI Taxonomy" id="2813651"/>
    <lineage>
        <taxon>Eukaryota</taxon>
        <taxon>Fungi</taxon>
        <taxon>Dikarya</taxon>
        <taxon>Ascomycota</taxon>
        <taxon>Pezizomycotina</taxon>
        <taxon>Orbiliomycetes</taxon>
        <taxon>Orbiliales</taxon>
        <taxon>Orbiliaceae</taxon>
        <taxon>Orbilia</taxon>
    </lineage>
</organism>
<keyword evidence="2" id="KW-0175">Coiled coil</keyword>
<dbReference type="PROSITE" id="PS50103">
    <property type="entry name" value="ZF_C3H1"/>
    <property type="match status" value="1"/>
</dbReference>
<keyword evidence="1" id="KW-0479">Metal-binding</keyword>
<protein>
    <submittedName>
        <fullName evidence="4">Uncharacterized protein</fullName>
    </submittedName>
</protein>
<evidence type="ECO:0000256" key="2">
    <source>
        <dbReference type="SAM" id="Coils"/>
    </source>
</evidence>
<evidence type="ECO:0000313" key="4">
    <source>
        <dbReference type="EMBL" id="KAF3228236.1"/>
    </source>
</evidence>